<dbReference type="EMBL" id="BDRX01000025">
    <property type="protein sequence ID" value="GBF91603.1"/>
    <property type="molecule type" value="Genomic_DNA"/>
</dbReference>
<dbReference type="PANTHER" id="PTHR34407">
    <property type="entry name" value="EXPRESSED PROTEIN"/>
    <property type="match status" value="1"/>
</dbReference>
<dbReference type="InParanoid" id="A0A2V0P187"/>
<evidence type="ECO:0000259" key="2">
    <source>
        <dbReference type="Pfam" id="PF13472"/>
    </source>
</evidence>
<dbReference type="InterPro" id="IPR036514">
    <property type="entry name" value="SGNH_hydro_sf"/>
</dbReference>
<dbReference type="Pfam" id="PF13472">
    <property type="entry name" value="Lipase_GDSL_2"/>
    <property type="match status" value="1"/>
</dbReference>
<dbReference type="InterPro" id="IPR013830">
    <property type="entry name" value="SGNH_hydro"/>
</dbReference>
<evidence type="ECO:0000313" key="4">
    <source>
        <dbReference type="Proteomes" id="UP000247498"/>
    </source>
</evidence>
<dbReference type="SUPFAM" id="SSF52266">
    <property type="entry name" value="SGNH hydrolase"/>
    <property type="match status" value="1"/>
</dbReference>
<dbReference type="OrthoDB" id="508378at2759"/>
<dbReference type="Proteomes" id="UP000247498">
    <property type="component" value="Unassembled WGS sequence"/>
</dbReference>
<evidence type="ECO:0000313" key="3">
    <source>
        <dbReference type="EMBL" id="GBF91603.1"/>
    </source>
</evidence>
<feature type="signal peptide" evidence="1">
    <location>
        <begin position="1"/>
        <end position="30"/>
    </location>
</feature>
<protein>
    <recommendedName>
        <fullName evidence="2">SGNH hydrolase-type esterase domain-containing protein</fullName>
    </recommendedName>
</protein>
<evidence type="ECO:0000256" key="1">
    <source>
        <dbReference type="SAM" id="SignalP"/>
    </source>
</evidence>
<reference evidence="3 4" key="1">
    <citation type="journal article" date="2018" name="Sci. Rep.">
        <title>Raphidocelis subcapitata (=Pseudokirchneriella subcapitata) provides an insight into genome evolution and environmental adaptations in the Sphaeropleales.</title>
        <authorList>
            <person name="Suzuki S."/>
            <person name="Yamaguchi H."/>
            <person name="Nakajima N."/>
            <person name="Kawachi M."/>
        </authorList>
    </citation>
    <scope>NUCLEOTIDE SEQUENCE [LARGE SCALE GENOMIC DNA]</scope>
    <source>
        <strain evidence="3 4">NIES-35</strain>
    </source>
</reference>
<dbReference type="Gene3D" id="3.40.50.1110">
    <property type="entry name" value="SGNH hydrolase"/>
    <property type="match status" value="1"/>
</dbReference>
<comment type="caution">
    <text evidence="3">The sequence shown here is derived from an EMBL/GenBank/DDBJ whole genome shotgun (WGS) entry which is preliminary data.</text>
</comment>
<proteinExistence type="predicted"/>
<accession>A0A2V0P187</accession>
<sequence>MARAPTAAAAAAALLLAGACALLFASPASAEAYEWTVYRNNLKAMTVPGLKGTVGDRLGEFLEYKFTLPIEFMRRSQSYVGPRTRLRRVVNDMLSGKKVEVAVLGGSISAGAVASRKMAAVDPNDVWNLVRIELQTHLSPKIDFFNNARSATKSYITSICLDRFLNATADLVFVEFIANDGSEMDTQLQGPLDKTRSFERFLRKIQAQPSDPAVVMMQMLVNEMAYPVGGRDGKPKRAFYSTPEDTYGNLAQYYDIPAISFRDALWQLGDNNRDGATWEDFMGDDRLHPNDKGHQLMADMVVFLIQQTALDLLMHPLTQAEISESRGPLPPPMFEGNEGSTDQTCAQGKNMTAYVKNSIGWAIIPFEDNAKYPTFGYETTTVGAPLVLEVDTTKSVNKSAGAGVVISYTKGKTGYGNMTISCGNGCECEKETIDGSVPYNQKVVFLAEVQPTPAPACQISIALDESSPAGSKIRISGIVVTGDPGVVEGRVGEEKYMAWLSGDAWAA</sequence>
<dbReference type="CDD" id="cd00229">
    <property type="entry name" value="SGNH_hydrolase"/>
    <property type="match status" value="1"/>
</dbReference>
<keyword evidence="1" id="KW-0732">Signal</keyword>
<dbReference type="AlphaFoldDB" id="A0A2V0P187"/>
<dbReference type="PROSITE" id="PS51257">
    <property type="entry name" value="PROKAR_LIPOPROTEIN"/>
    <property type="match status" value="1"/>
</dbReference>
<organism evidence="3 4">
    <name type="scientific">Raphidocelis subcapitata</name>
    <dbReference type="NCBI Taxonomy" id="307507"/>
    <lineage>
        <taxon>Eukaryota</taxon>
        <taxon>Viridiplantae</taxon>
        <taxon>Chlorophyta</taxon>
        <taxon>core chlorophytes</taxon>
        <taxon>Chlorophyceae</taxon>
        <taxon>CS clade</taxon>
        <taxon>Sphaeropleales</taxon>
        <taxon>Selenastraceae</taxon>
        <taxon>Raphidocelis</taxon>
    </lineage>
</organism>
<feature type="domain" description="SGNH hydrolase-type esterase" evidence="2">
    <location>
        <begin position="103"/>
        <end position="296"/>
    </location>
</feature>
<gene>
    <name evidence="3" type="ORF">Rsub_04343</name>
</gene>
<feature type="chain" id="PRO_5015972438" description="SGNH hydrolase-type esterase domain-containing protein" evidence="1">
    <location>
        <begin position="31"/>
        <end position="507"/>
    </location>
</feature>
<dbReference type="PANTHER" id="PTHR34407:SF1">
    <property type="entry name" value="SGNH HYDROLASE-TYPE ESTERASE DOMAIN-CONTAINING PROTEIN"/>
    <property type="match status" value="1"/>
</dbReference>
<keyword evidence="4" id="KW-1185">Reference proteome</keyword>
<name>A0A2V0P187_9CHLO</name>